<feature type="compositionally biased region" description="Low complexity" evidence="1">
    <location>
        <begin position="138"/>
        <end position="149"/>
    </location>
</feature>
<feature type="region of interest" description="Disordered" evidence="1">
    <location>
        <begin position="131"/>
        <end position="255"/>
    </location>
</feature>
<protein>
    <submittedName>
        <fullName evidence="2">Uncharacterized protein</fullName>
    </submittedName>
</protein>
<reference evidence="2" key="1">
    <citation type="submission" date="2021-02" db="EMBL/GenBank/DDBJ databases">
        <authorList>
            <person name="Nowell W R."/>
        </authorList>
    </citation>
    <scope>NUCLEOTIDE SEQUENCE</scope>
</reference>
<keyword evidence="4" id="KW-1185">Reference proteome</keyword>
<gene>
    <name evidence="2" type="ORF">BJG266_LOCUS12158</name>
    <name evidence="3" type="ORF">QVE165_LOCUS19644</name>
</gene>
<feature type="compositionally biased region" description="Polar residues" evidence="1">
    <location>
        <begin position="198"/>
        <end position="209"/>
    </location>
</feature>
<dbReference type="AlphaFoldDB" id="A0A814BUL8"/>
<evidence type="ECO:0000313" key="3">
    <source>
        <dbReference type="EMBL" id="CAF1088823.1"/>
    </source>
</evidence>
<evidence type="ECO:0000313" key="4">
    <source>
        <dbReference type="Proteomes" id="UP000663832"/>
    </source>
</evidence>
<evidence type="ECO:0000313" key="2">
    <source>
        <dbReference type="EMBL" id="CAF0932222.1"/>
    </source>
</evidence>
<feature type="compositionally biased region" description="Polar residues" evidence="1">
    <location>
        <begin position="87"/>
        <end position="105"/>
    </location>
</feature>
<dbReference type="OrthoDB" id="10037653at2759"/>
<dbReference type="EMBL" id="CAJNOM010000121">
    <property type="protein sequence ID" value="CAF1088823.1"/>
    <property type="molecule type" value="Genomic_DNA"/>
</dbReference>
<accession>A0A814BUL8</accession>
<feature type="compositionally biased region" description="Low complexity" evidence="1">
    <location>
        <begin position="210"/>
        <end position="222"/>
    </location>
</feature>
<organism evidence="2 5">
    <name type="scientific">Adineta steineri</name>
    <dbReference type="NCBI Taxonomy" id="433720"/>
    <lineage>
        <taxon>Eukaryota</taxon>
        <taxon>Metazoa</taxon>
        <taxon>Spiralia</taxon>
        <taxon>Gnathifera</taxon>
        <taxon>Rotifera</taxon>
        <taxon>Eurotatoria</taxon>
        <taxon>Bdelloidea</taxon>
        <taxon>Adinetida</taxon>
        <taxon>Adinetidae</taxon>
        <taxon>Adineta</taxon>
    </lineage>
</organism>
<feature type="region of interest" description="Disordered" evidence="1">
    <location>
        <begin position="79"/>
        <end position="105"/>
    </location>
</feature>
<sequence length="311" mass="35629">MGCKEKITTHLSTWPTKLTTVMDIHRKRYSQLNPRFKQQRQQQTTTTTTLLQPVQEPAICPVILPSTTRLQPRYQVRSKQYEPTHLPSAQTIQRPNTSYKQQPVLSSDSNQRYITLANLTKILHVLQTHAKPNDSEASMNMSTSTTNSTKQRVQQHLQETAARWWKPIRPSDRQSPSSVPSSLPAHTTSTTTTTTTTQVPSTDVLQQRQNNPSSSSINPLSSTRQINIPSIITTETSRYDESESSTEIQPSTTLTTSIIQPSKTPDVKRIRHEPLIMQTRAMRHYSYDHHRYYNNSSSINFLQQHRLIRQT</sequence>
<comment type="caution">
    <text evidence="2">The sequence shown here is derived from an EMBL/GenBank/DDBJ whole genome shotgun (WGS) entry which is preliminary data.</text>
</comment>
<evidence type="ECO:0000256" key="1">
    <source>
        <dbReference type="SAM" id="MobiDB-lite"/>
    </source>
</evidence>
<proteinExistence type="predicted"/>
<feature type="compositionally biased region" description="Polar residues" evidence="1">
    <location>
        <begin position="245"/>
        <end position="255"/>
    </location>
</feature>
<dbReference type="Proteomes" id="UP000663877">
    <property type="component" value="Unassembled WGS sequence"/>
</dbReference>
<evidence type="ECO:0000313" key="5">
    <source>
        <dbReference type="Proteomes" id="UP000663877"/>
    </source>
</evidence>
<name>A0A814BUL8_9BILA</name>
<dbReference type="Proteomes" id="UP000663832">
    <property type="component" value="Unassembled WGS sequence"/>
</dbReference>
<dbReference type="EMBL" id="CAJNOI010000046">
    <property type="protein sequence ID" value="CAF0932222.1"/>
    <property type="molecule type" value="Genomic_DNA"/>
</dbReference>
<feature type="compositionally biased region" description="Low complexity" evidence="1">
    <location>
        <begin position="173"/>
        <end position="197"/>
    </location>
</feature>
<feature type="compositionally biased region" description="Polar residues" evidence="1">
    <location>
        <begin position="223"/>
        <end position="236"/>
    </location>
</feature>